<organism evidence="1 2">
    <name type="scientific">Microbacterium phage Barnstormer</name>
    <dbReference type="NCBI Taxonomy" id="3028491"/>
    <lineage>
        <taxon>Viruses</taxon>
        <taxon>Duplodnaviria</taxon>
        <taxon>Heunggongvirae</taxon>
        <taxon>Uroviricota</taxon>
        <taxon>Caudoviricetes</taxon>
        <taxon>Casidaviridae</taxon>
        <taxon>Barnstormervirus</taxon>
        <taxon>Barnstormervirus barnstormer</taxon>
    </lineage>
</organism>
<keyword evidence="1" id="KW-0255">Endonuclease</keyword>
<keyword evidence="1" id="KW-0378">Hydrolase</keyword>
<keyword evidence="1" id="KW-0540">Nuclease</keyword>
<dbReference type="GO" id="GO:0004519">
    <property type="term" value="F:endonuclease activity"/>
    <property type="evidence" value="ECO:0007669"/>
    <property type="project" value="UniProtKB-KW"/>
</dbReference>
<keyword evidence="2" id="KW-1185">Reference proteome</keyword>
<proteinExistence type="predicted"/>
<dbReference type="Proteomes" id="UP001215092">
    <property type="component" value="Segment"/>
</dbReference>
<dbReference type="EMBL" id="OQ190478">
    <property type="protein sequence ID" value="WDS51667.1"/>
    <property type="molecule type" value="Genomic_DNA"/>
</dbReference>
<evidence type="ECO:0000313" key="1">
    <source>
        <dbReference type="EMBL" id="WDS51667.1"/>
    </source>
</evidence>
<evidence type="ECO:0000313" key="2">
    <source>
        <dbReference type="Proteomes" id="UP001215092"/>
    </source>
</evidence>
<sequence length="126" mass="13578">MSEYAFSGSRDDLIWLAGLLEGEGTFDAHRGRYPRVRLCMTDRDVVARAADLMGTSVRLSLRQAPSSPTWNAEVSGDRAAGIMEAVLPIMGARRSQRIAEVLAASAYYKGHDRKTLPGPSVAAIAA</sequence>
<gene>
    <name evidence="1" type="primary">30</name>
    <name evidence="1" type="ORF">SEA_BARNSTORMER_30</name>
</gene>
<protein>
    <submittedName>
        <fullName evidence="1">LAGLIDADG endonuclease</fullName>
    </submittedName>
</protein>
<accession>A0AAF0CJY4</accession>
<reference evidence="1 2" key="1">
    <citation type="submission" date="2023-01" db="EMBL/GenBank/DDBJ databases">
        <authorList>
            <person name="Edelman T.J."/>
            <person name="Baldwin A.R."/>
            <person name="Chauncey H.A."/>
            <person name="Connelly K.A."/>
            <person name="Daniel I."/>
            <person name="Fitzgerald E.B."/>
            <person name="McKinney B.E."/>
            <person name="Murray D.M."/>
            <person name="Parshall S."/>
            <person name="Stokes L.T."/>
            <person name="Tanaka K.N."/>
            <person name="Vinson E.C."/>
            <person name="Klevikis C."/>
            <person name="Temple L."/>
            <person name="Rinehart C.A."/>
            <person name="Garlena R.A."/>
            <person name="Russell D.A."/>
            <person name="Jacobs-Sera D."/>
            <person name="Hatfull G.F."/>
        </authorList>
    </citation>
    <scope>NUCLEOTIDE SEQUENCE [LARGE SCALE GENOMIC DNA]</scope>
</reference>
<name>A0AAF0CJY4_9CAUD</name>